<organism evidence="2">
    <name type="scientific">Arundo donax</name>
    <name type="common">Giant reed</name>
    <name type="synonym">Donax arundinaceus</name>
    <dbReference type="NCBI Taxonomy" id="35708"/>
    <lineage>
        <taxon>Eukaryota</taxon>
        <taxon>Viridiplantae</taxon>
        <taxon>Streptophyta</taxon>
        <taxon>Embryophyta</taxon>
        <taxon>Tracheophyta</taxon>
        <taxon>Spermatophyta</taxon>
        <taxon>Magnoliopsida</taxon>
        <taxon>Liliopsida</taxon>
        <taxon>Poales</taxon>
        <taxon>Poaceae</taxon>
        <taxon>PACMAD clade</taxon>
        <taxon>Arundinoideae</taxon>
        <taxon>Arundineae</taxon>
        <taxon>Arundo</taxon>
    </lineage>
</organism>
<keyword evidence="1" id="KW-1133">Transmembrane helix</keyword>
<dbReference type="EMBL" id="GBRH01196372">
    <property type="protein sequence ID" value="JAE01524.1"/>
    <property type="molecule type" value="Transcribed_RNA"/>
</dbReference>
<dbReference type="AlphaFoldDB" id="A0A0A9ER92"/>
<accession>A0A0A9ER92</accession>
<proteinExistence type="predicted"/>
<keyword evidence="1" id="KW-0472">Membrane</keyword>
<reference evidence="2" key="2">
    <citation type="journal article" date="2015" name="Data Brief">
        <title>Shoot transcriptome of the giant reed, Arundo donax.</title>
        <authorList>
            <person name="Barrero R.A."/>
            <person name="Guerrero F.D."/>
            <person name="Moolhuijzen P."/>
            <person name="Goolsby J.A."/>
            <person name="Tidwell J."/>
            <person name="Bellgard S.E."/>
            <person name="Bellgard M.I."/>
        </authorList>
    </citation>
    <scope>NUCLEOTIDE SEQUENCE</scope>
    <source>
        <tissue evidence="2">Shoot tissue taken approximately 20 cm above the soil surface</tissue>
    </source>
</reference>
<sequence length="48" mass="5490">MGSNCILKLSLHALLCFYGFGSRMKQHNTVGTSFCFLFYVVMYNLSVF</sequence>
<protein>
    <submittedName>
        <fullName evidence="2">Uncharacterized protein</fullName>
    </submittedName>
</protein>
<name>A0A0A9ER92_ARUDO</name>
<evidence type="ECO:0000313" key="2">
    <source>
        <dbReference type="EMBL" id="JAE01524.1"/>
    </source>
</evidence>
<keyword evidence="1" id="KW-0812">Transmembrane</keyword>
<evidence type="ECO:0000256" key="1">
    <source>
        <dbReference type="SAM" id="Phobius"/>
    </source>
</evidence>
<feature type="transmembrane region" description="Helical" evidence="1">
    <location>
        <begin position="31"/>
        <end position="47"/>
    </location>
</feature>
<reference evidence="2" key="1">
    <citation type="submission" date="2014-09" db="EMBL/GenBank/DDBJ databases">
        <authorList>
            <person name="Magalhaes I.L.F."/>
            <person name="Oliveira U."/>
            <person name="Santos F.R."/>
            <person name="Vidigal T.H.D.A."/>
            <person name="Brescovit A.D."/>
            <person name="Santos A.J."/>
        </authorList>
    </citation>
    <scope>NUCLEOTIDE SEQUENCE</scope>
    <source>
        <tissue evidence="2">Shoot tissue taken approximately 20 cm above the soil surface</tissue>
    </source>
</reference>